<feature type="domain" description="Type I restriction enzyme R protein N-terminal" evidence="2">
    <location>
        <begin position="196"/>
        <end position="276"/>
    </location>
</feature>
<evidence type="ECO:0000259" key="2">
    <source>
        <dbReference type="Pfam" id="PF13588"/>
    </source>
</evidence>
<evidence type="ECO:0000256" key="1">
    <source>
        <dbReference type="SAM" id="Coils"/>
    </source>
</evidence>
<reference evidence="3 4" key="1">
    <citation type="submission" date="2016-10" db="EMBL/GenBank/DDBJ databases">
        <title>Genome of airborne Acinetobacter sp. 5-2Ac02 in the hospital environment: Species near to Acinetobacter towneri.</title>
        <authorList>
            <person name="Barbosa B."/>
            <person name="Fernandez-Garcia L."/>
            <person name="Gato E."/>
            <person name="Leao R."/>
            <person name="Albano R."/>
            <person name="Fernandez B."/>
            <person name="Fernandez-Cuenca F."/>
            <person name="Marques E."/>
            <person name="Tomas M."/>
        </authorList>
    </citation>
    <scope>NUCLEOTIDE SEQUENCE [LARGE SCALE GENOMIC DNA]</scope>
    <source>
        <strain evidence="3 4">5-2Ac02</strain>
    </source>
</reference>
<keyword evidence="1" id="KW-0175">Coiled coil</keyword>
<evidence type="ECO:0000313" key="3">
    <source>
        <dbReference type="EMBL" id="OFE43977.1"/>
    </source>
</evidence>
<protein>
    <recommendedName>
        <fullName evidence="2">Type I restriction enzyme R protein N-terminal domain-containing protein</fullName>
    </recommendedName>
</protein>
<sequence length="293" mass="33274">MQSQNFEFLRENFPLLADLGALAEAIIYTDPGSATTRLRAFAEEVVKSIYEFEALARPQKANFSELLTESDFKNSITPSLLYKLDYLRQQGNLTAHGALGNQKTAFACLGTAFGIGQYLMVNYCKVPNEALPTFKNIEKHSATEKELNLQYEENQKLREELDKERLKNLKVEKISTELAQQKRARSTHVAHSLQWNEEKTRKFIIDNMVLTAGWDITDPQQVQLEFPVDMRDGQKGFVDYVFFDLEGQPIAVLEAKKASVSVHQGREQARHYADALEDMGFKCISSDLIVHSS</sequence>
<dbReference type="EMBL" id="MKQS01000007">
    <property type="protein sequence ID" value="OFE43977.1"/>
    <property type="molecule type" value="Genomic_DNA"/>
</dbReference>
<dbReference type="Proteomes" id="UP000186931">
    <property type="component" value="Unassembled WGS sequence"/>
</dbReference>
<comment type="caution">
    <text evidence="3">The sequence shown here is derived from an EMBL/GenBank/DDBJ whole genome shotgun (WGS) entry which is preliminary data.</text>
</comment>
<feature type="coiled-coil region" evidence="1">
    <location>
        <begin position="140"/>
        <end position="174"/>
    </location>
</feature>
<organism evidence="3 4">
    <name type="scientific">Acinetobacter towneri</name>
    <dbReference type="NCBI Taxonomy" id="202956"/>
    <lineage>
        <taxon>Bacteria</taxon>
        <taxon>Pseudomonadati</taxon>
        <taxon>Pseudomonadota</taxon>
        <taxon>Gammaproteobacteria</taxon>
        <taxon>Moraxellales</taxon>
        <taxon>Moraxellaceae</taxon>
        <taxon>Acinetobacter</taxon>
    </lineage>
</organism>
<name>A0A1E8E2X9_9GAMM</name>
<proteinExistence type="predicted"/>
<dbReference type="Pfam" id="PF13588">
    <property type="entry name" value="HSDR_N_2"/>
    <property type="match status" value="1"/>
</dbReference>
<dbReference type="Gene3D" id="3.90.1570.30">
    <property type="match status" value="1"/>
</dbReference>
<dbReference type="STRING" id="202956.BJN41_04490"/>
<dbReference type="InterPro" id="IPR029464">
    <property type="entry name" value="HSDR_N"/>
</dbReference>
<dbReference type="AlphaFoldDB" id="A0A1E8E2X9"/>
<dbReference type="RefSeq" id="WP_070153972.1">
    <property type="nucleotide sequence ID" value="NZ_MKQS01000007.1"/>
</dbReference>
<accession>A0A1E8E2X9</accession>
<evidence type="ECO:0000313" key="4">
    <source>
        <dbReference type="Proteomes" id="UP000186931"/>
    </source>
</evidence>
<gene>
    <name evidence="3" type="ORF">BJN41_04490</name>
</gene>